<reference evidence="2 3" key="1">
    <citation type="submission" date="2018-09" db="EMBL/GenBank/DDBJ databases">
        <title>The draft genome of Acinetobacter sp. strains.</title>
        <authorList>
            <person name="Qin J."/>
            <person name="Feng Y."/>
            <person name="Zong Z."/>
        </authorList>
    </citation>
    <scope>NUCLEOTIDE SEQUENCE [LARGE SCALE GENOMIC DNA]</scope>
    <source>
        <strain evidence="2 3">WCHAc060005</strain>
    </source>
</reference>
<dbReference type="RefSeq" id="WP_120376196.1">
    <property type="nucleotide sequence ID" value="NZ_RCHC01000004.1"/>
</dbReference>
<gene>
    <name evidence="2" type="ORF">D9K81_04400</name>
</gene>
<protein>
    <submittedName>
        <fullName evidence="2">Uncharacterized protein</fullName>
    </submittedName>
</protein>
<dbReference type="Proteomes" id="UP000280271">
    <property type="component" value="Unassembled WGS sequence"/>
</dbReference>
<keyword evidence="1" id="KW-0812">Transmembrane</keyword>
<evidence type="ECO:0000313" key="2">
    <source>
        <dbReference type="EMBL" id="RLL23003.1"/>
    </source>
</evidence>
<name>A0ABX9TXI9_9GAMM</name>
<sequence length="74" mass="8647">MPKEKPRRWKHRGFIFSNLQSEQRGNVSMPESITVIIKFVEAIMDKYGFWKVTLIIILMILAWKSPELVSAIKA</sequence>
<proteinExistence type="predicted"/>
<feature type="transmembrane region" description="Helical" evidence="1">
    <location>
        <begin position="47"/>
        <end position="63"/>
    </location>
</feature>
<evidence type="ECO:0000313" key="3">
    <source>
        <dbReference type="Proteomes" id="UP000280271"/>
    </source>
</evidence>
<keyword evidence="1" id="KW-0472">Membrane</keyword>
<evidence type="ECO:0000256" key="1">
    <source>
        <dbReference type="SAM" id="Phobius"/>
    </source>
</evidence>
<dbReference type="EMBL" id="RCHC01000004">
    <property type="protein sequence ID" value="RLL23003.1"/>
    <property type="molecule type" value="Genomic_DNA"/>
</dbReference>
<keyword evidence="3" id="KW-1185">Reference proteome</keyword>
<comment type="caution">
    <text evidence="2">The sequence shown here is derived from an EMBL/GenBank/DDBJ whole genome shotgun (WGS) entry which is preliminary data.</text>
</comment>
<accession>A0ABX9TXI9</accession>
<organism evidence="2 3">
    <name type="scientific">Acinetobacter chengduensis</name>
    <dbReference type="NCBI Taxonomy" id="2420890"/>
    <lineage>
        <taxon>Bacteria</taxon>
        <taxon>Pseudomonadati</taxon>
        <taxon>Pseudomonadota</taxon>
        <taxon>Gammaproteobacteria</taxon>
        <taxon>Moraxellales</taxon>
        <taxon>Moraxellaceae</taxon>
        <taxon>Acinetobacter</taxon>
    </lineage>
</organism>
<keyword evidence="1" id="KW-1133">Transmembrane helix</keyword>